<dbReference type="EMBL" id="ASHM01101605">
    <property type="protein sequence ID" value="PNX67292.1"/>
    <property type="molecule type" value="Genomic_DNA"/>
</dbReference>
<gene>
    <name evidence="1" type="ORF">L195_g055551</name>
</gene>
<accession>A0A2K3KM11</accession>
<name>A0A2K3KM11_TRIPR</name>
<protein>
    <recommendedName>
        <fullName evidence="3">6-phosphogluconate dehydrogenase NADP-binding domain-containing protein</fullName>
    </recommendedName>
</protein>
<reference evidence="1 2" key="1">
    <citation type="journal article" date="2014" name="Am. J. Bot.">
        <title>Genome assembly and annotation for red clover (Trifolium pratense; Fabaceae).</title>
        <authorList>
            <person name="Istvanek J."/>
            <person name="Jaros M."/>
            <person name="Krenek A."/>
            <person name="Repkova J."/>
        </authorList>
    </citation>
    <scope>NUCLEOTIDE SEQUENCE [LARGE SCALE GENOMIC DNA]</scope>
    <source>
        <strain evidence="2">cv. Tatra</strain>
        <tissue evidence="1">Young leaves</tissue>
    </source>
</reference>
<dbReference type="AlphaFoldDB" id="A0A2K3KM11"/>
<comment type="caution">
    <text evidence="1">The sequence shown here is derived from an EMBL/GenBank/DDBJ whole genome shotgun (WGS) entry which is preliminary data.</text>
</comment>
<evidence type="ECO:0008006" key="3">
    <source>
        <dbReference type="Google" id="ProtNLM"/>
    </source>
</evidence>
<reference evidence="1 2" key="2">
    <citation type="journal article" date="2017" name="Front. Plant Sci.">
        <title>Gene Classification and Mining of Molecular Markers Useful in Red Clover (Trifolium pratense) Breeding.</title>
        <authorList>
            <person name="Istvanek J."/>
            <person name="Dluhosova J."/>
            <person name="Dluhos P."/>
            <person name="Patkova L."/>
            <person name="Nedelnik J."/>
            <person name="Repkova J."/>
        </authorList>
    </citation>
    <scope>NUCLEOTIDE SEQUENCE [LARGE SCALE GENOMIC DNA]</scope>
    <source>
        <strain evidence="2">cv. Tatra</strain>
        <tissue evidence="1">Young leaves</tissue>
    </source>
</reference>
<sequence>MDSRKVIGFVGLDELGLQMASSLLRHDYAVQAFE</sequence>
<evidence type="ECO:0000313" key="2">
    <source>
        <dbReference type="Proteomes" id="UP000236291"/>
    </source>
</evidence>
<evidence type="ECO:0000313" key="1">
    <source>
        <dbReference type="EMBL" id="PNX67292.1"/>
    </source>
</evidence>
<organism evidence="1 2">
    <name type="scientific">Trifolium pratense</name>
    <name type="common">Red clover</name>
    <dbReference type="NCBI Taxonomy" id="57577"/>
    <lineage>
        <taxon>Eukaryota</taxon>
        <taxon>Viridiplantae</taxon>
        <taxon>Streptophyta</taxon>
        <taxon>Embryophyta</taxon>
        <taxon>Tracheophyta</taxon>
        <taxon>Spermatophyta</taxon>
        <taxon>Magnoliopsida</taxon>
        <taxon>eudicotyledons</taxon>
        <taxon>Gunneridae</taxon>
        <taxon>Pentapetalae</taxon>
        <taxon>rosids</taxon>
        <taxon>fabids</taxon>
        <taxon>Fabales</taxon>
        <taxon>Fabaceae</taxon>
        <taxon>Papilionoideae</taxon>
        <taxon>50 kb inversion clade</taxon>
        <taxon>NPAAA clade</taxon>
        <taxon>Hologalegina</taxon>
        <taxon>IRL clade</taxon>
        <taxon>Trifolieae</taxon>
        <taxon>Trifolium</taxon>
    </lineage>
</organism>
<feature type="non-terminal residue" evidence="1">
    <location>
        <position position="34"/>
    </location>
</feature>
<dbReference type="Proteomes" id="UP000236291">
    <property type="component" value="Unassembled WGS sequence"/>
</dbReference>
<proteinExistence type="predicted"/>